<dbReference type="GeneID" id="113425889"/>
<evidence type="ECO:0000256" key="1">
    <source>
        <dbReference type="SAM" id="MobiDB-lite"/>
    </source>
</evidence>
<evidence type="ECO:0000313" key="3">
    <source>
        <dbReference type="RefSeq" id="XP_026543958.1"/>
    </source>
</evidence>
<keyword evidence="2" id="KW-1185">Reference proteome</keyword>
<dbReference type="AlphaFoldDB" id="A0A6J1VTP4"/>
<gene>
    <name evidence="3" type="primary">LOC113425889</name>
</gene>
<reference evidence="3" key="1">
    <citation type="submission" date="2025-08" db="UniProtKB">
        <authorList>
            <consortium name="RefSeq"/>
        </authorList>
    </citation>
    <scope>IDENTIFICATION</scope>
</reference>
<sequence>MTVVPYLEDLHGYNEEEEDDLKDDYLEDEIIYTQDFTMPGEGEAGLREEEDSTEQEGWLAFLFGDGDLLHGAEEGRSEQLSLDGPRKQKEQDESRTACFSSN</sequence>
<protein>
    <submittedName>
        <fullName evidence="3">Serine/threonine-protein kinase STK11-like isoform X2</fullName>
    </submittedName>
</protein>
<feature type="region of interest" description="Disordered" evidence="1">
    <location>
        <begin position="73"/>
        <end position="102"/>
    </location>
</feature>
<dbReference type="RefSeq" id="XP_026543958.1">
    <property type="nucleotide sequence ID" value="XM_026688173.1"/>
</dbReference>
<name>A0A6J1VTP4_9SAUR</name>
<proteinExistence type="predicted"/>
<organism evidence="2 3">
    <name type="scientific">Notechis scutatus</name>
    <name type="common">mainland tiger snake</name>
    <dbReference type="NCBI Taxonomy" id="8663"/>
    <lineage>
        <taxon>Eukaryota</taxon>
        <taxon>Metazoa</taxon>
        <taxon>Chordata</taxon>
        <taxon>Craniata</taxon>
        <taxon>Vertebrata</taxon>
        <taxon>Euteleostomi</taxon>
        <taxon>Lepidosauria</taxon>
        <taxon>Squamata</taxon>
        <taxon>Bifurcata</taxon>
        <taxon>Unidentata</taxon>
        <taxon>Episquamata</taxon>
        <taxon>Toxicofera</taxon>
        <taxon>Serpentes</taxon>
        <taxon>Colubroidea</taxon>
        <taxon>Elapidae</taxon>
        <taxon>Hydrophiinae</taxon>
        <taxon>Notechis</taxon>
    </lineage>
</organism>
<accession>A0A6J1VTP4</accession>
<feature type="compositionally biased region" description="Basic and acidic residues" evidence="1">
    <location>
        <begin position="84"/>
        <end position="95"/>
    </location>
</feature>
<evidence type="ECO:0000313" key="2">
    <source>
        <dbReference type="Proteomes" id="UP000504612"/>
    </source>
</evidence>
<dbReference type="Proteomes" id="UP000504612">
    <property type="component" value="Unplaced"/>
</dbReference>